<gene>
    <name evidence="2" type="primary">g6598</name>
    <name evidence="2" type="ORF">VP750_LOCUS5645</name>
</gene>
<feature type="compositionally biased region" description="Low complexity" evidence="1">
    <location>
        <begin position="523"/>
        <end position="533"/>
    </location>
</feature>
<feature type="region of interest" description="Disordered" evidence="1">
    <location>
        <begin position="846"/>
        <end position="894"/>
    </location>
</feature>
<sequence length="894" mass="93980">MAAMMERSHHSQQLPDAGSGAQRGATSQPSFAGAQALTRKLSEVMLGLSGRERYAVLPPVAQPLSPQYDAGNATAPPARSGHSSGRSGVVRPQARRTCSTSSGGKQPSPYGQQALAAALSWQHTSLSNKNAEGSATSDEDHPRLVPRRGAGPELRSSGREIDEYLMRLLHAGAVDASQDVVFHTLSPAENGDVAGNADASVAFPAGWNRAKPWFVGAKAVGEGQEAVSPAQAPHVKPVMPPPPFLSQPWQGSRLGPLPPVGPLAQGPMKAREARRVLGDSSVLAAGSEGTVGTVILSGASCPEGLSQPKQGQPDPACSPLHAKLPLQQQQDAKQRPEEVPDKRRKIQGDRPEALAEMAAAAGQQQAAGEPSSLPKTPPPIKTKPQPLQSQDAQPCEADNNIALAMTSRVGKLGMEVIRDMLMGQQALFTEQVEDLHRIVARQNVLMRGIGMPKEEVPAAQQAQRIKKEDLSGGTAADPRTVLVSNLGNGSGGSQPSTDQGSWTQVQSDTGRDGSLPLERMNSAQQARPAQQAQSVCHPVNQGPATHLGYLQSSGGTAVPSAQQVQQAQQLQCAQQAQRALQEDRAAAQELLMLSRQAPCEPLARAQAFGQAGQPVYPQGLSPTPRAGSGQLEAAPLTPTLSPSFMGQAVPVNPLQFGRTGSDELIRAGSGQFTRAASDQLALNMRATSGRLSGQLPETIIPPQLNMGRAGSCAASFLDPQASELETLQENMAAQLQQRSQSYPPPQCMQAVGPGINMANQQQQHQNAAAWYAEFLHHMGVQQPANMVSYPSMWPWTYQSQMAAQAMNAAAMGMHAAPGNAGMMWQGAGNPGGAYGLQQAMAAQAAAQQQQQQQTPGMQAQCNMSNVTPPAGASEDAASQESARESHQESSVSTH</sequence>
<feature type="region of interest" description="Disordered" evidence="1">
    <location>
        <begin position="455"/>
        <end position="540"/>
    </location>
</feature>
<proteinExistence type="predicted"/>
<accession>A0ABP1FY92</accession>
<feature type="region of interest" description="Disordered" evidence="1">
    <location>
        <begin position="62"/>
        <end position="110"/>
    </location>
</feature>
<evidence type="ECO:0000313" key="3">
    <source>
        <dbReference type="Proteomes" id="UP001497392"/>
    </source>
</evidence>
<feature type="region of interest" description="Disordered" evidence="1">
    <location>
        <begin position="352"/>
        <end position="394"/>
    </location>
</feature>
<keyword evidence="3" id="KW-1185">Reference proteome</keyword>
<reference evidence="2 3" key="1">
    <citation type="submission" date="2024-06" db="EMBL/GenBank/DDBJ databases">
        <authorList>
            <person name="Kraege A."/>
            <person name="Thomma B."/>
        </authorList>
    </citation>
    <scope>NUCLEOTIDE SEQUENCE [LARGE SCALE GENOMIC DNA]</scope>
</reference>
<feature type="compositionally biased region" description="Basic and acidic residues" evidence="1">
    <location>
        <begin position="332"/>
        <end position="345"/>
    </location>
</feature>
<dbReference type="EMBL" id="CAXHTA020000009">
    <property type="protein sequence ID" value="CAL5223986.1"/>
    <property type="molecule type" value="Genomic_DNA"/>
</dbReference>
<evidence type="ECO:0000313" key="2">
    <source>
        <dbReference type="EMBL" id="CAL5223986.1"/>
    </source>
</evidence>
<feature type="compositionally biased region" description="Low complexity" evidence="1">
    <location>
        <begin position="79"/>
        <end position="91"/>
    </location>
</feature>
<feature type="region of interest" description="Disordered" evidence="1">
    <location>
        <begin position="614"/>
        <end position="639"/>
    </location>
</feature>
<dbReference type="Proteomes" id="UP001497392">
    <property type="component" value="Unassembled WGS sequence"/>
</dbReference>
<evidence type="ECO:0000256" key="1">
    <source>
        <dbReference type="SAM" id="MobiDB-lite"/>
    </source>
</evidence>
<protein>
    <submittedName>
        <fullName evidence="2">G6598 protein</fullName>
    </submittedName>
</protein>
<feature type="compositionally biased region" description="Polar residues" evidence="1">
    <location>
        <begin position="96"/>
        <end position="110"/>
    </location>
</feature>
<feature type="region of interest" description="Disordered" evidence="1">
    <location>
        <begin position="127"/>
        <end position="156"/>
    </location>
</feature>
<feature type="compositionally biased region" description="Polar residues" evidence="1">
    <location>
        <begin position="127"/>
        <end position="136"/>
    </location>
</feature>
<name>A0ABP1FY92_9CHLO</name>
<comment type="caution">
    <text evidence="2">The sequence shown here is derived from an EMBL/GenBank/DDBJ whole genome shotgun (WGS) entry which is preliminary data.</text>
</comment>
<organism evidence="2 3">
    <name type="scientific">Coccomyxa viridis</name>
    <dbReference type="NCBI Taxonomy" id="1274662"/>
    <lineage>
        <taxon>Eukaryota</taxon>
        <taxon>Viridiplantae</taxon>
        <taxon>Chlorophyta</taxon>
        <taxon>core chlorophytes</taxon>
        <taxon>Trebouxiophyceae</taxon>
        <taxon>Trebouxiophyceae incertae sedis</taxon>
        <taxon>Coccomyxaceae</taxon>
        <taxon>Coccomyxa</taxon>
    </lineage>
</organism>
<feature type="compositionally biased region" description="Low complexity" evidence="1">
    <location>
        <begin position="354"/>
        <end position="374"/>
    </location>
</feature>
<feature type="region of interest" description="Disordered" evidence="1">
    <location>
        <begin position="1"/>
        <end position="34"/>
    </location>
</feature>
<feature type="region of interest" description="Disordered" evidence="1">
    <location>
        <begin position="326"/>
        <end position="345"/>
    </location>
</feature>
<feature type="compositionally biased region" description="Low complexity" evidence="1">
    <location>
        <begin position="846"/>
        <end position="860"/>
    </location>
</feature>
<feature type="compositionally biased region" description="Polar residues" evidence="1">
    <location>
        <begin position="494"/>
        <end position="508"/>
    </location>
</feature>